<dbReference type="AlphaFoldDB" id="A0AAX4NHL8"/>
<proteinExistence type="predicted"/>
<protein>
    <submittedName>
        <fullName evidence="2">Cupin domain-containing protein</fullName>
    </submittedName>
</protein>
<dbReference type="EMBL" id="CP133772">
    <property type="protein sequence ID" value="WYY00276.1"/>
    <property type="molecule type" value="Genomic_DNA"/>
</dbReference>
<sequence length="108" mass="12392">MENPNQKDFEWIRISPAINGIYQRLLISARGGTEKFIKFEKNADYPLHHHPDRHEWIYVIEGQITVNVDEKIRTLNPGEYEDFPVNSNHSLKAGDKGAVVLVSAFNTT</sequence>
<dbReference type="InterPro" id="IPR011051">
    <property type="entry name" value="RmlC_Cupin_sf"/>
</dbReference>
<keyword evidence="3" id="KW-1185">Reference proteome</keyword>
<dbReference type="GeneID" id="95967575"/>
<name>A0AAX4NHL8_9ARCH</name>
<organism evidence="2 3">
    <name type="scientific">Oxyplasma meridianum</name>
    <dbReference type="NCBI Taxonomy" id="3073602"/>
    <lineage>
        <taxon>Archaea</taxon>
        <taxon>Methanobacteriati</taxon>
        <taxon>Thermoplasmatota</taxon>
        <taxon>Thermoplasmata</taxon>
        <taxon>Thermoplasmatales</taxon>
        <taxon>Thermoplasmataceae</taxon>
        <taxon>Oxyplasma</taxon>
    </lineage>
</organism>
<feature type="domain" description="Cupin type-2" evidence="1">
    <location>
        <begin position="37"/>
        <end position="103"/>
    </location>
</feature>
<dbReference type="Gene3D" id="2.60.120.10">
    <property type="entry name" value="Jelly Rolls"/>
    <property type="match status" value="1"/>
</dbReference>
<dbReference type="Proteomes" id="UP001451606">
    <property type="component" value="Chromosome"/>
</dbReference>
<dbReference type="Pfam" id="PF07883">
    <property type="entry name" value="Cupin_2"/>
    <property type="match status" value="1"/>
</dbReference>
<evidence type="ECO:0000313" key="2">
    <source>
        <dbReference type="EMBL" id="WYY00276.1"/>
    </source>
</evidence>
<evidence type="ECO:0000259" key="1">
    <source>
        <dbReference type="Pfam" id="PF07883"/>
    </source>
</evidence>
<gene>
    <name evidence="2" type="ORF">OXIME_000841</name>
</gene>
<dbReference type="SUPFAM" id="SSF51182">
    <property type="entry name" value="RmlC-like cupins"/>
    <property type="match status" value="1"/>
</dbReference>
<dbReference type="KEGG" id="omr:OXIME_000841"/>
<dbReference type="InterPro" id="IPR014710">
    <property type="entry name" value="RmlC-like_jellyroll"/>
</dbReference>
<dbReference type="RefSeq" id="WP_393972221.1">
    <property type="nucleotide sequence ID" value="NZ_CP133772.1"/>
</dbReference>
<evidence type="ECO:0000313" key="3">
    <source>
        <dbReference type="Proteomes" id="UP001451606"/>
    </source>
</evidence>
<reference evidence="2 3" key="1">
    <citation type="submission" date="2023-09" db="EMBL/GenBank/DDBJ databases">
        <authorList>
            <person name="Golyshina O.V."/>
            <person name="Lunev E.A."/>
            <person name="Bargiela R."/>
            <person name="Gaines M.C."/>
            <person name="Daum B."/>
            <person name="Bale N.J."/>
            <person name="Koenen M."/>
            <person name="Sinninghe Damst J.S."/>
            <person name="Yakimov M."/>
            <person name="Golyshin P.N."/>
        </authorList>
    </citation>
    <scope>NUCLEOTIDE SEQUENCE [LARGE SCALE GENOMIC DNA]</scope>
    <source>
        <strain evidence="2 3">M1</strain>
    </source>
</reference>
<accession>A0AAX4NHL8</accession>
<dbReference type="InterPro" id="IPR013096">
    <property type="entry name" value="Cupin_2"/>
</dbReference>